<protein>
    <submittedName>
        <fullName evidence="1">Uncharacterized protein</fullName>
    </submittedName>
</protein>
<gene>
    <name evidence="1" type="ORF">SDC9_88707</name>
</gene>
<proteinExistence type="predicted"/>
<comment type="caution">
    <text evidence="1">The sequence shown here is derived from an EMBL/GenBank/DDBJ whole genome shotgun (WGS) entry which is preliminary data.</text>
</comment>
<organism evidence="1">
    <name type="scientific">bioreactor metagenome</name>
    <dbReference type="NCBI Taxonomy" id="1076179"/>
    <lineage>
        <taxon>unclassified sequences</taxon>
        <taxon>metagenomes</taxon>
        <taxon>ecological metagenomes</taxon>
    </lineage>
</organism>
<dbReference type="EMBL" id="VSSQ01009585">
    <property type="protein sequence ID" value="MPM42045.1"/>
    <property type="molecule type" value="Genomic_DNA"/>
</dbReference>
<reference evidence="1" key="1">
    <citation type="submission" date="2019-08" db="EMBL/GenBank/DDBJ databases">
        <authorList>
            <person name="Kucharzyk K."/>
            <person name="Murdoch R.W."/>
            <person name="Higgins S."/>
            <person name="Loffler F."/>
        </authorList>
    </citation>
    <scope>NUCLEOTIDE SEQUENCE</scope>
</reference>
<sequence length="104" mass="11528">MIEFVKDGTFEETMNYDGDISLGKGIWSWLYENQEQDLKNKQAVVLSYTTDGTTIYGGASMSPDGILVFDELSKDEVIVIVDYNTTDTDGSSTTVTGTMTYEPK</sequence>
<evidence type="ECO:0000313" key="1">
    <source>
        <dbReference type="EMBL" id="MPM42045.1"/>
    </source>
</evidence>
<accession>A0A644ZMB6</accession>
<name>A0A644ZMB6_9ZZZZ</name>
<dbReference type="AlphaFoldDB" id="A0A644ZMB6"/>